<dbReference type="GO" id="GO:0016020">
    <property type="term" value="C:membrane"/>
    <property type="evidence" value="ECO:0007669"/>
    <property type="project" value="UniProtKB-SubCell"/>
</dbReference>
<dbReference type="RefSeq" id="WP_067440149.1">
    <property type="nucleotide sequence ID" value="NZ_CP038018.1"/>
</dbReference>
<keyword evidence="3" id="KW-0812">Transmembrane</keyword>
<evidence type="ECO:0000256" key="1">
    <source>
        <dbReference type="ARBA" id="ARBA00004167"/>
    </source>
</evidence>
<dbReference type="EMBL" id="CP038018">
    <property type="protein sequence ID" value="QED92683.1"/>
    <property type="molecule type" value="Genomic_DNA"/>
</dbReference>
<reference evidence="7" key="1">
    <citation type="journal article" date="2019" name="J. Anim. Genet.">
        <title>Description and whole genome sequencing of Eikenella exigua sp. nov., isolated from brain abscess and blood.</title>
        <authorList>
            <person name="Stormo K.A."/>
            <person name="Nygaard R.M."/>
            <person name="Bruvold T.S."/>
            <person name="Dimmen G."/>
            <person name="Lindemann P.C."/>
            <person name="Jordal S."/>
            <person name="Kommedal O."/>
        </authorList>
    </citation>
    <scope>NUCLEOTIDE SEQUENCE [LARGE SCALE GENOMIC DNA]</scope>
    <source>
        <strain evidence="7">PXX</strain>
    </source>
</reference>
<protein>
    <submittedName>
        <fullName evidence="6">LemA family protein</fullName>
    </submittedName>
</protein>
<evidence type="ECO:0000256" key="3">
    <source>
        <dbReference type="ARBA" id="ARBA00022692"/>
    </source>
</evidence>
<dbReference type="Pfam" id="PF04011">
    <property type="entry name" value="LemA"/>
    <property type="match status" value="1"/>
</dbReference>
<dbReference type="PANTHER" id="PTHR34478">
    <property type="entry name" value="PROTEIN LEMA"/>
    <property type="match status" value="1"/>
</dbReference>
<keyword evidence="7" id="KW-1185">Reference proteome</keyword>
<organism evidence="6 7">
    <name type="scientific">Eikenella exigua</name>
    <dbReference type="NCBI Taxonomy" id="2528037"/>
    <lineage>
        <taxon>Bacteria</taxon>
        <taxon>Pseudomonadati</taxon>
        <taxon>Pseudomonadota</taxon>
        <taxon>Betaproteobacteria</taxon>
        <taxon>Neisseriales</taxon>
        <taxon>Neisseriaceae</taxon>
        <taxon>Eikenella</taxon>
    </lineage>
</organism>
<dbReference type="AlphaFoldDB" id="A0AAF1DAI8"/>
<keyword evidence="5" id="KW-0472">Membrane</keyword>
<keyword evidence="4" id="KW-1133">Transmembrane helix</keyword>
<proteinExistence type="inferred from homology"/>
<sequence length="193" mass="21573">MLWIVLLLSAALSVVGVMVYNRLVISQNQYRNAFSQIGVQLQRRHDLIPNLVAAAKGYLKHENDTFTQVTQARNQAAGVLSVARPENAEAVAQLSAAETLLTQAVRSLMVQLEAYPDLQAAANMRQLAEEITSTENRIAFARQAYNDAAMGYNMLRQLFPHSIIAAYFGHRQPAQLLEFPDRAKHQVPPEVRF</sequence>
<evidence type="ECO:0000313" key="6">
    <source>
        <dbReference type="EMBL" id="QED92683.1"/>
    </source>
</evidence>
<dbReference type="InterPro" id="IPR007156">
    <property type="entry name" value="MamQ_LemA"/>
</dbReference>
<dbReference type="Proteomes" id="UP000326695">
    <property type="component" value="Chromosome"/>
</dbReference>
<name>A0AAF1DAI8_9NEIS</name>
<accession>A0AAF1DAI8</accession>
<evidence type="ECO:0000256" key="2">
    <source>
        <dbReference type="ARBA" id="ARBA00008854"/>
    </source>
</evidence>
<gene>
    <name evidence="6" type="ORF">EZJ17_08790</name>
</gene>
<dbReference type="KEGG" id="eex:EZJ17_08790"/>
<dbReference type="InterPro" id="IPR023353">
    <property type="entry name" value="LemA-like_dom_sf"/>
</dbReference>
<dbReference type="Gene3D" id="1.20.1440.20">
    <property type="entry name" value="LemA-like domain"/>
    <property type="match status" value="1"/>
</dbReference>
<dbReference type="SUPFAM" id="SSF140478">
    <property type="entry name" value="LemA-like"/>
    <property type="match status" value="1"/>
</dbReference>
<evidence type="ECO:0000313" key="7">
    <source>
        <dbReference type="Proteomes" id="UP000326695"/>
    </source>
</evidence>
<dbReference type="PANTHER" id="PTHR34478:SF2">
    <property type="entry name" value="MEMBRANE PROTEIN"/>
    <property type="match status" value="1"/>
</dbReference>
<evidence type="ECO:0000256" key="4">
    <source>
        <dbReference type="ARBA" id="ARBA00022989"/>
    </source>
</evidence>
<evidence type="ECO:0000256" key="5">
    <source>
        <dbReference type="ARBA" id="ARBA00023136"/>
    </source>
</evidence>
<comment type="subcellular location">
    <subcellularLocation>
        <location evidence="1">Membrane</location>
        <topology evidence="1">Single-pass membrane protein</topology>
    </subcellularLocation>
</comment>
<comment type="similarity">
    <text evidence="2">Belongs to the LemA family.</text>
</comment>